<sequence length="273" mass="28919">MNHILTYQKLFGLLAITASSLSLNGQTTIFNDTFDVGTSPTVGDDAGDPNDTAWTTANDVSISVDTGNQLGSGNSLDGNVSGSLNLTSTIFSTQTLSSVGDSLSISFDYAYQASAGNTEYIPAFGLYDSSIDEGYYGRLDNTSLRIFQEDDSASGYLAGSDSTSDLVTVFASNYSYGGQEVRFGLTLTRTAIDEVTIAMSIVDPVDSGNNVSFSGVDSTGALIAFDTFALRSRSTDFYMDNVTLEYTAVPEPGAFALIAGSLALFAIMIRRRQ</sequence>
<feature type="chain" id="PRO_5046785058" evidence="2">
    <location>
        <begin position="25"/>
        <end position="273"/>
    </location>
</feature>
<dbReference type="EMBL" id="JARXHW010000034">
    <property type="protein sequence ID" value="MDQ8208584.1"/>
    <property type="molecule type" value="Genomic_DNA"/>
</dbReference>
<gene>
    <name evidence="3" type="ORF">QEH52_13750</name>
</gene>
<protein>
    <submittedName>
        <fullName evidence="3">PEP-CTERM sorting domain-containing protein</fullName>
    </submittedName>
</protein>
<comment type="caution">
    <text evidence="3">The sequence shown here is derived from an EMBL/GenBank/DDBJ whole genome shotgun (WGS) entry which is preliminary data.</text>
</comment>
<reference evidence="3 4" key="1">
    <citation type="submission" date="2023-04" db="EMBL/GenBank/DDBJ databases">
        <title>A novel bacteria isolated from coastal sediment.</title>
        <authorList>
            <person name="Liu X.-J."/>
            <person name="Du Z.-J."/>
        </authorList>
    </citation>
    <scope>NUCLEOTIDE SEQUENCE [LARGE SCALE GENOMIC DNA]</scope>
    <source>
        <strain evidence="3 4">SDUM461003</strain>
    </source>
</reference>
<dbReference type="Proteomes" id="UP001225316">
    <property type="component" value="Unassembled WGS sequence"/>
</dbReference>
<feature type="signal peptide" evidence="2">
    <location>
        <begin position="1"/>
        <end position="24"/>
    </location>
</feature>
<keyword evidence="2" id="KW-0732">Signal</keyword>
<evidence type="ECO:0000313" key="3">
    <source>
        <dbReference type="EMBL" id="MDQ8208584.1"/>
    </source>
</evidence>
<name>A0ABU1AZ90_9BACT</name>
<keyword evidence="1" id="KW-0472">Membrane</keyword>
<keyword evidence="1" id="KW-0812">Transmembrane</keyword>
<organism evidence="3 4">
    <name type="scientific">Thalassobacterium maritimum</name>
    <dbReference type="NCBI Taxonomy" id="3041265"/>
    <lineage>
        <taxon>Bacteria</taxon>
        <taxon>Pseudomonadati</taxon>
        <taxon>Verrucomicrobiota</taxon>
        <taxon>Opitutia</taxon>
        <taxon>Puniceicoccales</taxon>
        <taxon>Coraliomargaritaceae</taxon>
        <taxon>Thalassobacterium</taxon>
    </lineage>
</organism>
<accession>A0ABU1AZ90</accession>
<keyword evidence="4" id="KW-1185">Reference proteome</keyword>
<proteinExistence type="predicted"/>
<keyword evidence="1" id="KW-1133">Transmembrane helix</keyword>
<evidence type="ECO:0000256" key="1">
    <source>
        <dbReference type="SAM" id="Phobius"/>
    </source>
</evidence>
<feature type="transmembrane region" description="Helical" evidence="1">
    <location>
        <begin position="252"/>
        <end position="269"/>
    </location>
</feature>
<evidence type="ECO:0000313" key="4">
    <source>
        <dbReference type="Proteomes" id="UP001225316"/>
    </source>
</evidence>
<evidence type="ECO:0000256" key="2">
    <source>
        <dbReference type="SAM" id="SignalP"/>
    </source>
</evidence>
<dbReference type="RefSeq" id="WP_308951206.1">
    <property type="nucleotide sequence ID" value="NZ_JARXHW010000034.1"/>
</dbReference>